<evidence type="ECO:0000256" key="2">
    <source>
        <dbReference type="ARBA" id="ARBA00022475"/>
    </source>
</evidence>
<dbReference type="GO" id="GO:0016491">
    <property type="term" value="F:oxidoreductase activity"/>
    <property type="evidence" value="ECO:0007669"/>
    <property type="project" value="UniProtKB-KW"/>
</dbReference>
<evidence type="ECO:0000256" key="1">
    <source>
        <dbReference type="ARBA" id="ARBA00004651"/>
    </source>
</evidence>
<dbReference type="InterPro" id="IPR052175">
    <property type="entry name" value="ComplexI-like_HydComp"/>
</dbReference>
<dbReference type="InterPro" id="IPR001750">
    <property type="entry name" value="ND/Mrp_TM"/>
</dbReference>
<name>A0A7X9FUS7_9DELT</name>
<keyword evidence="4 8" id="KW-1133">Transmembrane helix</keyword>
<protein>
    <submittedName>
        <fullName evidence="10">NADH-quinone oxidoreductase subunit L</fullName>
    </submittedName>
</protein>
<evidence type="ECO:0000313" key="11">
    <source>
        <dbReference type="Proteomes" id="UP000524246"/>
    </source>
</evidence>
<feature type="transmembrane region" description="Helical" evidence="8">
    <location>
        <begin position="158"/>
        <end position="180"/>
    </location>
</feature>
<evidence type="ECO:0000313" key="10">
    <source>
        <dbReference type="EMBL" id="NMC64179.1"/>
    </source>
</evidence>
<dbReference type="PRINTS" id="PR01434">
    <property type="entry name" value="NADHDHGNASE5"/>
</dbReference>
<feature type="transmembrane region" description="Helical" evidence="8">
    <location>
        <begin position="71"/>
        <end position="92"/>
    </location>
</feature>
<gene>
    <name evidence="10" type="ORF">GYA55_13525</name>
</gene>
<dbReference type="PANTHER" id="PTHR42682:SF4">
    <property type="entry name" value="NADH-UBIQUINONE_PLASTOQUINONE"/>
    <property type="match status" value="1"/>
</dbReference>
<keyword evidence="5" id="KW-0560">Oxidoreductase</keyword>
<dbReference type="GO" id="GO:0005886">
    <property type="term" value="C:plasma membrane"/>
    <property type="evidence" value="ECO:0007669"/>
    <property type="project" value="UniProtKB-SubCell"/>
</dbReference>
<feature type="transmembrane region" description="Helical" evidence="8">
    <location>
        <begin position="186"/>
        <end position="208"/>
    </location>
</feature>
<comment type="subcellular location">
    <subcellularLocation>
        <location evidence="1">Cell membrane</location>
        <topology evidence="1">Multi-pass membrane protein</topology>
    </subcellularLocation>
    <subcellularLocation>
        <location evidence="7">Membrane</location>
        <topology evidence="7">Multi-pass membrane protein</topology>
    </subcellularLocation>
</comment>
<comment type="caution">
    <text evidence="10">The sequence shown here is derived from an EMBL/GenBank/DDBJ whole genome shotgun (WGS) entry which is preliminary data.</text>
</comment>
<evidence type="ECO:0000256" key="8">
    <source>
        <dbReference type="SAM" id="Phobius"/>
    </source>
</evidence>
<evidence type="ECO:0000256" key="7">
    <source>
        <dbReference type="RuleBase" id="RU000320"/>
    </source>
</evidence>
<feature type="transmembrane region" description="Helical" evidence="8">
    <location>
        <begin position="6"/>
        <end position="24"/>
    </location>
</feature>
<evidence type="ECO:0000256" key="4">
    <source>
        <dbReference type="ARBA" id="ARBA00022989"/>
    </source>
</evidence>
<feature type="transmembrane region" description="Helical" evidence="8">
    <location>
        <begin position="297"/>
        <end position="321"/>
    </location>
</feature>
<dbReference type="Proteomes" id="UP000524246">
    <property type="component" value="Unassembled WGS sequence"/>
</dbReference>
<feature type="transmembrane region" description="Helical" evidence="8">
    <location>
        <begin position="33"/>
        <end position="51"/>
    </location>
</feature>
<feature type="transmembrane region" description="Helical" evidence="8">
    <location>
        <begin position="397"/>
        <end position="417"/>
    </location>
</feature>
<feature type="transmembrane region" description="Helical" evidence="8">
    <location>
        <begin position="590"/>
        <end position="609"/>
    </location>
</feature>
<organism evidence="10 11">
    <name type="scientific">SAR324 cluster bacterium</name>
    <dbReference type="NCBI Taxonomy" id="2024889"/>
    <lineage>
        <taxon>Bacteria</taxon>
        <taxon>Deltaproteobacteria</taxon>
        <taxon>SAR324 cluster</taxon>
    </lineage>
</organism>
<feature type="transmembrane region" description="Helical" evidence="8">
    <location>
        <begin position="361"/>
        <end position="377"/>
    </location>
</feature>
<sequence length="610" mass="66676">MSIQTLFISFSLPLGAGILELLLMRRSLWLKNLILLLGTALNLWVAWELFGKEASYITSWGAFNFQFALRLYNFSAFILLGISVFGFLIALFSSVFMRNHKESGQFFGYFLLTIGMANGATLANDLIVLLFFWEGLLLTLFGMIAVGHRDAYKTAIKAFVICGITDLCMLVGIGLTAHLAKTTIISSIHLQTGGLASLAFILLAIGAVSKAGSMPFHSWIPDAAKDAPLPFMALLPGTLEKLVGIYFLSRITLDMFALNPESRLSLALMILGAMTIFLAVLMALIQKDFKRLLSFHAISQVGYMILGIGTAIPVGIVGGLFHMINHAVYKSCLFLTGGAVEIQTGTSNLKALGGLYKKMPVTFFAFLIAALSISGVPPFNGFFSKELVYDGALQRGMAFYVIALAGSFLTAASFLKLGHAAFFGAEQDNSKNAKEAPALILIPLVVLAGICILFGLWNSIPLHHLIQPILGERLEGHDFAGPPHSLVLVAISCGVFLLAIANHWVGVKRSGSGLGAVDHIHYAPVLHSIYNRAEKRHFDPYELSLKVINIFASVAFTLDRLIDWLYNKLVPFVAFLFARMLKQAHNGSHITYVAWSLLGFLFILFTFIYT</sequence>
<reference evidence="10 11" key="1">
    <citation type="journal article" date="2020" name="Biotechnol. Biofuels">
        <title>New insights from the biogas microbiome by comprehensive genome-resolved metagenomics of nearly 1600 species originating from multiple anaerobic digesters.</title>
        <authorList>
            <person name="Campanaro S."/>
            <person name="Treu L."/>
            <person name="Rodriguez-R L.M."/>
            <person name="Kovalovszki A."/>
            <person name="Ziels R.M."/>
            <person name="Maus I."/>
            <person name="Zhu X."/>
            <person name="Kougias P.G."/>
            <person name="Basile A."/>
            <person name="Luo G."/>
            <person name="Schluter A."/>
            <person name="Konstantinidis K.T."/>
            <person name="Angelidaki I."/>
        </authorList>
    </citation>
    <scope>NUCLEOTIDE SEQUENCE [LARGE SCALE GENOMIC DNA]</scope>
    <source>
        <strain evidence="10">AS27yjCOA_65</strain>
    </source>
</reference>
<evidence type="ECO:0000259" key="9">
    <source>
        <dbReference type="Pfam" id="PF00361"/>
    </source>
</evidence>
<dbReference type="AlphaFoldDB" id="A0A7X9FUS7"/>
<evidence type="ECO:0000256" key="5">
    <source>
        <dbReference type="ARBA" id="ARBA00023002"/>
    </source>
</evidence>
<dbReference type="PANTHER" id="PTHR42682">
    <property type="entry name" value="HYDROGENASE-4 COMPONENT F"/>
    <property type="match status" value="1"/>
</dbReference>
<evidence type="ECO:0000256" key="3">
    <source>
        <dbReference type="ARBA" id="ARBA00022692"/>
    </source>
</evidence>
<dbReference type="Pfam" id="PF00361">
    <property type="entry name" value="Proton_antipo_M"/>
    <property type="match status" value="1"/>
</dbReference>
<feature type="transmembrane region" description="Helical" evidence="8">
    <location>
        <begin position="229"/>
        <end position="249"/>
    </location>
</feature>
<feature type="transmembrane region" description="Helical" evidence="8">
    <location>
        <begin position="486"/>
        <end position="505"/>
    </location>
</feature>
<feature type="transmembrane region" description="Helical" evidence="8">
    <location>
        <begin position="126"/>
        <end position="146"/>
    </location>
</feature>
<dbReference type="EMBL" id="JAAZON010000616">
    <property type="protein sequence ID" value="NMC64179.1"/>
    <property type="molecule type" value="Genomic_DNA"/>
</dbReference>
<keyword evidence="6 8" id="KW-0472">Membrane</keyword>
<feature type="transmembrane region" description="Helical" evidence="8">
    <location>
        <begin position="438"/>
        <end position="457"/>
    </location>
</feature>
<feature type="domain" description="NADH:quinone oxidoreductase/Mrp antiporter transmembrane" evidence="9">
    <location>
        <begin position="123"/>
        <end position="410"/>
    </location>
</feature>
<feature type="transmembrane region" description="Helical" evidence="8">
    <location>
        <begin position="264"/>
        <end position="285"/>
    </location>
</feature>
<evidence type="ECO:0000256" key="6">
    <source>
        <dbReference type="ARBA" id="ARBA00023136"/>
    </source>
</evidence>
<keyword evidence="3 7" id="KW-0812">Transmembrane</keyword>
<keyword evidence="2" id="KW-1003">Cell membrane</keyword>
<proteinExistence type="predicted"/>
<accession>A0A7X9FUS7</accession>